<dbReference type="SUPFAM" id="SSF52096">
    <property type="entry name" value="ClpP/crotonase"/>
    <property type="match status" value="1"/>
</dbReference>
<organism evidence="3 4">
    <name type="scientific">Bondarzewia mesenterica</name>
    <dbReference type="NCBI Taxonomy" id="1095465"/>
    <lineage>
        <taxon>Eukaryota</taxon>
        <taxon>Fungi</taxon>
        <taxon>Dikarya</taxon>
        <taxon>Basidiomycota</taxon>
        <taxon>Agaricomycotina</taxon>
        <taxon>Agaricomycetes</taxon>
        <taxon>Russulales</taxon>
        <taxon>Bondarzewiaceae</taxon>
        <taxon>Bondarzewia</taxon>
    </lineage>
</organism>
<dbReference type="OrthoDB" id="2017408at2759"/>
<evidence type="ECO:0000313" key="4">
    <source>
        <dbReference type="Proteomes" id="UP000310158"/>
    </source>
</evidence>
<dbReference type="GO" id="GO:0051117">
    <property type="term" value="F:ATPase binding"/>
    <property type="evidence" value="ECO:0007669"/>
    <property type="project" value="TreeGrafter"/>
</dbReference>
<dbReference type="Pfam" id="PF00574">
    <property type="entry name" value="CLP_protease"/>
    <property type="match status" value="1"/>
</dbReference>
<dbReference type="AlphaFoldDB" id="A0A4S4L6A5"/>
<comment type="caution">
    <text evidence="3">The sequence shown here is derived from an EMBL/GenBank/DDBJ whole genome shotgun (WGS) entry which is preliminary data.</text>
</comment>
<dbReference type="CDD" id="cd07017">
    <property type="entry name" value="S14_ClpP_2"/>
    <property type="match status" value="1"/>
</dbReference>
<dbReference type="GO" id="GO:0006515">
    <property type="term" value="P:protein quality control for misfolded or incompletely synthesized proteins"/>
    <property type="evidence" value="ECO:0007669"/>
    <property type="project" value="TreeGrafter"/>
</dbReference>
<evidence type="ECO:0000256" key="1">
    <source>
        <dbReference type="ARBA" id="ARBA00007039"/>
    </source>
</evidence>
<keyword evidence="4" id="KW-1185">Reference proteome</keyword>
<dbReference type="PRINTS" id="PR00127">
    <property type="entry name" value="CLPPROTEASEP"/>
</dbReference>
<evidence type="ECO:0000256" key="2">
    <source>
        <dbReference type="RuleBase" id="RU003567"/>
    </source>
</evidence>
<dbReference type="InterPro" id="IPR001907">
    <property type="entry name" value="ClpP"/>
</dbReference>
<gene>
    <name evidence="3" type="ORF">EW146_g9601</name>
</gene>
<accession>A0A4S4L6A5</accession>
<dbReference type="EMBL" id="SGPL01000875">
    <property type="protein sequence ID" value="THH06471.1"/>
    <property type="molecule type" value="Genomic_DNA"/>
</dbReference>
<comment type="similarity">
    <text evidence="1 2">Belongs to the peptidase S14 family.</text>
</comment>
<dbReference type="GO" id="GO:0009368">
    <property type="term" value="C:endopeptidase Clp complex"/>
    <property type="evidence" value="ECO:0007669"/>
    <property type="project" value="TreeGrafter"/>
</dbReference>
<protein>
    <recommendedName>
        <fullName evidence="2">ATP-dependent Clp protease proteolytic subunit</fullName>
    </recommendedName>
</protein>
<dbReference type="Gene3D" id="3.90.226.10">
    <property type="entry name" value="2-enoyl-CoA Hydratase, Chain A, domain 1"/>
    <property type="match status" value="1"/>
</dbReference>
<dbReference type="InterPro" id="IPR029045">
    <property type="entry name" value="ClpP/crotonase-like_dom_sf"/>
</dbReference>
<sequence length="156" mass="17313">MNTLRTARIPSLHRHLRHPLSSRHFHPLASWTHSSRPPAHGSSAPSANGLVPIVIEQTGRGERSYDIFSRLLRERVIMLYGPIQDTDAALTVAQLLFLEAEETSKPIHLYINSPGGSVTAGLAIYDTVSSFFHLHLLLPSSRLLPTFSPFPFAARE</sequence>
<dbReference type="GO" id="GO:0004252">
    <property type="term" value="F:serine-type endopeptidase activity"/>
    <property type="evidence" value="ECO:0007669"/>
    <property type="project" value="InterPro"/>
</dbReference>
<reference evidence="3 4" key="1">
    <citation type="submission" date="2019-02" db="EMBL/GenBank/DDBJ databases">
        <title>Genome sequencing of the rare red list fungi Bondarzewia mesenterica.</title>
        <authorList>
            <person name="Buettner E."/>
            <person name="Kellner H."/>
        </authorList>
    </citation>
    <scope>NUCLEOTIDE SEQUENCE [LARGE SCALE GENOMIC DNA]</scope>
    <source>
        <strain evidence="3 4">DSM 108281</strain>
    </source>
</reference>
<dbReference type="GO" id="GO:0004176">
    <property type="term" value="F:ATP-dependent peptidase activity"/>
    <property type="evidence" value="ECO:0007669"/>
    <property type="project" value="InterPro"/>
</dbReference>
<dbReference type="PANTHER" id="PTHR10381">
    <property type="entry name" value="ATP-DEPENDENT CLP PROTEASE PROTEOLYTIC SUBUNIT"/>
    <property type="match status" value="1"/>
</dbReference>
<name>A0A4S4L6A5_9AGAM</name>
<proteinExistence type="inferred from homology"/>
<dbReference type="InterPro" id="IPR023562">
    <property type="entry name" value="ClpP/TepA"/>
</dbReference>
<dbReference type="Proteomes" id="UP000310158">
    <property type="component" value="Unassembled WGS sequence"/>
</dbReference>
<dbReference type="PANTHER" id="PTHR10381:SF11">
    <property type="entry name" value="ATP-DEPENDENT CLP PROTEASE PROTEOLYTIC SUBUNIT, MITOCHONDRIAL"/>
    <property type="match status" value="1"/>
</dbReference>
<evidence type="ECO:0000313" key="3">
    <source>
        <dbReference type="EMBL" id="THH06471.1"/>
    </source>
</evidence>